<sequence length="231" mass="26913">MQRKLLILLFLFNLYSVYSQDTIVYFTDAIKENITPYKRASNKAYESNDIKEGKKLFDSLVKTKLIGTKFDDFSIKVYKEKNVKINRINKPIFIITYASWCVIPKGEIPALNILAKEHRNDLQFIVVFWDKKSDLKNIANKFNDVIKVCYANEYYAKDSHIIATIKHTLGFPTSIFIDENKNVVNVKHFENKIKLKTPIKEAIISSYNYFSKDINENLVNAVTKNRSFTTN</sequence>
<keyword evidence="2" id="KW-0413">Isomerase</keyword>
<dbReference type="AlphaFoldDB" id="A0A3E0E788"/>
<protein>
    <submittedName>
        <fullName evidence="2">Thiol-disulfide isomerase/thioredoxin</fullName>
    </submittedName>
</protein>
<organism evidence="2 3">
    <name type="scientific">Flavobacterium aquicola</name>
    <dbReference type="NCBI Taxonomy" id="1682742"/>
    <lineage>
        <taxon>Bacteria</taxon>
        <taxon>Pseudomonadati</taxon>
        <taxon>Bacteroidota</taxon>
        <taxon>Flavobacteriia</taxon>
        <taxon>Flavobacteriales</taxon>
        <taxon>Flavobacteriaceae</taxon>
        <taxon>Flavobacterium</taxon>
    </lineage>
</organism>
<dbReference type="EMBL" id="QUNI01000013">
    <property type="protein sequence ID" value="REG94085.1"/>
    <property type="molecule type" value="Genomic_DNA"/>
</dbReference>
<dbReference type="OrthoDB" id="1134224at2"/>
<evidence type="ECO:0000313" key="2">
    <source>
        <dbReference type="EMBL" id="REG94085.1"/>
    </source>
</evidence>
<comment type="caution">
    <text evidence="2">The sequence shown here is derived from an EMBL/GenBank/DDBJ whole genome shotgun (WGS) entry which is preliminary data.</text>
</comment>
<evidence type="ECO:0000313" key="3">
    <source>
        <dbReference type="Proteomes" id="UP000257136"/>
    </source>
</evidence>
<feature type="signal peptide" evidence="1">
    <location>
        <begin position="1"/>
        <end position="19"/>
    </location>
</feature>
<reference evidence="2 3" key="1">
    <citation type="submission" date="2018-08" db="EMBL/GenBank/DDBJ databases">
        <title>Genomic Encyclopedia of Archaeal and Bacterial Type Strains, Phase II (KMG-II): from individual species to whole genera.</title>
        <authorList>
            <person name="Goeker M."/>
        </authorList>
    </citation>
    <scope>NUCLEOTIDE SEQUENCE [LARGE SCALE GENOMIC DNA]</scope>
    <source>
        <strain evidence="2 3">DSM 100880</strain>
    </source>
</reference>
<dbReference type="InterPro" id="IPR036249">
    <property type="entry name" value="Thioredoxin-like_sf"/>
</dbReference>
<keyword evidence="1" id="KW-0732">Signal</keyword>
<dbReference type="Gene3D" id="3.40.30.10">
    <property type="entry name" value="Glutaredoxin"/>
    <property type="match status" value="1"/>
</dbReference>
<gene>
    <name evidence="2" type="ORF">C8P67_11355</name>
</gene>
<keyword evidence="3" id="KW-1185">Reference proteome</keyword>
<evidence type="ECO:0000256" key="1">
    <source>
        <dbReference type="SAM" id="SignalP"/>
    </source>
</evidence>
<accession>A0A3E0E788</accession>
<dbReference type="SUPFAM" id="SSF52833">
    <property type="entry name" value="Thioredoxin-like"/>
    <property type="match status" value="1"/>
</dbReference>
<name>A0A3E0E788_9FLAO</name>
<dbReference type="RefSeq" id="WP_115814564.1">
    <property type="nucleotide sequence ID" value="NZ_QUNI01000013.1"/>
</dbReference>
<proteinExistence type="predicted"/>
<feature type="chain" id="PRO_5017796896" evidence="1">
    <location>
        <begin position="20"/>
        <end position="231"/>
    </location>
</feature>
<dbReference type="Proteomes" id="UP000257136">
    <property type="component" value="Unassembled WGS sequence"/>
</dbReference>
<dbReference type="GO" id="GO:0016853">
    <property type="term" value="F:isomerase activity"/>
    <property type="evidence" value="ECO:0007669"/>
    <property type="project" value="UniProtKB-KW"/>
</dbReference>